<accession>A0A7S3EKV7</accession>
<dbReference type="PANTHER" id="PTHR43377">
    <property type="entry name" value="BILIVERDIN REDUCTASE A"/>
    <property type="match status" value="1"/>
</dbReference>
<dbReference type="Pfam" id="PF00132">
    <property type="entry name" value="Hexapep"/>
    <property type="match status" value="2"/>
</dbReference>
<name>A0A7S3EKV7_9RHOD</name>
<dbReference type="Pfam" id="PF22725">
    <property type="entry name" value="GFO_IDH_MocA_C3"/>
    <property type="match status" value="1"/>
</dbReference>
<dbReference type="PANTHER" id="PTHR43377:SF6">
    <property type="entry name" value="GFO_IDH_MOCA-LIKE OXIDOREDUCTASE N-TERMINAL DOMAIN-CONTAINING PROTEIN"/>
    <property type="match status" value="1"/>
</dbReference>
<dbReference type="InterPro" id="IPR001451">
    <property type="entry name" value="Hexapep"/>
</dbReference>
<keyword evidence="2" id="KW-0808">Transferase</keyword>
<dbReference type="Pfam" id="PF01408">
    <property type="entry name" value="GFO_IDH_MocA"/>
    <property type="match status" value="1"/>
</dbReference>
<sequence length="569" mass="62029">MRVHWIPWLDDWLVTKCMSFVGLGRTSMESDILVIGVGRFGKNHVRTLVELGFGDRLIVCDSDDSQLVDWRAKGLSCVNNYRTALENDSVKIALVVTPAKTHFKIASEALELGKDVFVEKPLCLSEHEGLELQNLERKKGSILMVGHILNYDQTVQKLLHLLSSGAIGDPKHLKSNRLNFGTVRADENALWSLAVHDIAIASKIFGGRATEVTCTGQALLGNVEDFVSLNLGFEGERSATISVSWLHPYLHREMVIVGTEGFIVYDATKPLMEQLKLFRYTTSQPTAEQPKPSCVAIKLEGVYSIHDLSAEGEKPLAVEIRHFLDCCRDRKKPLTNSDEALDVLWVLEKAQKQLDEAKSSKARGSPATSSEAELSPSSKGDSEVHKSKTMGVALTSHAYQSHSTAVIDEGAVIGQGTRIWHFSHVMPGSVIGDNCNIGQNVYIASKAVLGKNVKVQNNVSVYDGVSLADNVFVGPSVVFTNVKNPRSEVVRRDKFARTVVNEGATIGANSTIVCGVEIGRYAFIGAGSVVTKDVGPFALVYGNPAEMKGYMTREGNVVSLEDGIEESTS</sequence>
<evidence type="ECO:0000259" key="5">
    <source>
        <dbReference type="Pfam" id="PF22725"/>
    </source>
</evidence>
<dbReference type="SUPFAM" id="SSF51735">
    <property type="entry name" value="NAD(P)-binding Rossmann-fold domains"/>
    <property type="match status" value="1"/>
</dbReference>
<reference evidence="6" key="1">
    <citation type="submission" date="2021-01" db="EMBL/GenBank/DDBJ databases">
        <authorList>
            <person name="Corre E."/>
            <person name="Pelletier E."/>
            <person name="Niang G."/>
            <person name="Scheremetjew M."/>
            <person name="Finn R."/>
            <person name="Kale V."/>
            <person name="Holt S."/>
            <person name="Cochrane G."/>
            <person name="Meng A."/>
            <person name="Brown T."/>
            <person name="Cohen L."/>
        </authorList>
    </citation>
    <scope>NUCLEOTIDE SEQUENCE</scope>
    <source>
        <strain evidence="6">CCMP 769</strain>
    </source>
</reference>
<dbReference type="PROSITE" id="PS00101">
    <property type="entry name" value="HEXAPEP_TRANSFERASES"/>
    <property type="match status" value="1"/>
</dbReference>
<dbReference type="InterPro" id="IPR055170">
    <property type="entry name" value="GFO_IDH_MocA-like_dom"/>
</dbReference>
<dbReference type="InterPro" id="IPR018357">
    <property type="entry name" value="Hexapep_transf_CS"/>
</dbReference>
<dbReference type="EMBL" id="HBHW01035322">
    <property type="protein sequence ID" value="CAE0059067.1"/>
    <property type="molecule type" value="Transcribed_RNA"/>
</dbReference>
<dbReference type="AlphaFoldDB" id="A0A7S3EKV7"/>
<proteinExistence type="inferred from homology"/>
<dbReference type="GO" id="GO:0016740">
    <property type="term" value="F:transferase activity"/>
    <property type="evidence" value="ECO:0007669"/>
    <property type="project" value="UniProtKB-KW"/>
</dbReference>
<dbReference type="Gene3D" id="2.160.10.10">
    <property type="entry name" value="Hexapeptide repeat proteins"/>
    <property type="match status" value="1"/>
</dbReference>
<dbReference type="SUPFAM" id="SSF51161">
    <property type="entry name" value="Trimeric LpxA-like enzymes"/>
    <property type="match status" value="1"/>
</dbReference>
<protein>
    <recommendedName>
        <fullName evidence="7">Gfo/Idh/MocA-like oxidoreductase N-terminal domain-containing protein</fullName>
    </recommendedName>
</protein>
<feature type="compositionally biased region" description="Polar residues" evidence="3">
    <location>
        <begin position="366"/>
        <end position="379"/>
    </location>
</feature>
<organism evidence="6">
    <name type="scientific">Rhodosorus marinus</name>
    <dbReference type="NCBI Taxonomy" id="101924"/>
    <lineage>
        <taxon>Eukaryota</taxon>
        <taxon>Rhodophyta</taxon>
        <taxon>Stylonematophyceae</taxon>
        <taxon>Stylonematales</taxon>
        <taxon>Stylonemataceae</taxon>
        <taxon>Rhodosorus</taxon>
    </lineage>
</organism>
<comment type="similarity">
    <text evidence="1">Belongs to the Gfo/Idh/MocA family.</text>
</comment>
<evidence type="ECO:0008006" key="7">
    <source>
        <dbReference type="Google" id="ProtNLM"/>
    </source>
</evidence>
<dbReference type="InterPro" id="IPR036291">
    <property type="entry name" value="NAD(P)-bd_dom_sf"/>
</dbReference>
<evidence type="ECO:0000256" key="2">
    <source>
        <dbReference type="ARBA" id="ARBA00022679"/>
    </source>
</evidence>
<dbReference type="Gene3D" id="3.30.360.10">
    <property type="entry name" value="Dihydrodipicolinate Reductase, domain 2"/>
    <property type="match status" value="1"/>
</dbReference>
<dbReference type="Gene3D" id="3.40.50.720">
    <property type="entry name" value="NAD(P)-binding Rossmann-like Domain"/>
    <property type="match status" value="1"/>
</dbReference>
<evidence type="ECO:0000313" key="6">
    <source>
        <dbReference type="EMBL" id="CAE0059067.1"/>
    </source>
</evidence>
<gene>
    <name evidence="6" type="ORF">RMAR00112_LOCUS27132</name>
</gene>
<feature type="region of interest" description="Disordered" evidence="3">
    <location>
        <begin position="356"/>
        <end position="387"/>
    </location>
</feature>
<evidence type="ECO:0000259" key="4">
    <source>
        <dbReference type="Pfam" id="PF01408"/>
    </source>
</evidence>
<evidence type="ECO:0000256" key="1">
    <source>
        <dbReference type="ARBA" id="ARBA00010928"/>
    </source>
</evidence>
<dbReference type="InterPro" id="IPR000683">
    <property type="entry name" value="Gfo/Idh/MocA-like_OxRdtase_N"/>
</dbReference>
<feature type="domain" description="GFO/IDH/MocA-like oxidoreductase" evidence="5">
    <location>
        <begin position="155"/>
        <end position="263"/>
    </location>
</feature>
<dbReference type="CDD" id="cd03358">
    <property type="entry name" value="LbH_WxcM_N_like"/>
    <property type="match status" value="1"/>
</dbReference>
<dbReference type="InterPro" id="IPR051450">
    <property type="entry name" value="Gfo/Idh/MocA_Oxidoreductases"/>
</dbReference>
<dbReference type="SUPFAM" id="SSF55347">
    <property type="entry name" value="Glyceraldehyde-3-phosphate dehydrogenase-like, C-terminal domain"/>
    <property type="match status" value="1"/>
</dbReference>
<dbReference type="GO" id="GO:0000166">
    <property type="term" value="F:nucleotide binding"/>
    <property type="evidence" value="ECO:0007669"/>
    <property type="project" value="InterPro"/>
</dbReference>
<dbReference type="InterPro" id="IPR011004">
    <property type="entry name" value="Trimer_LpxA-like_sf"/>
</dbReference>
<feature type="domain" description="Gfo/Idh/MocA-like oxidoreductase N-terminal" evidence="4">
    <location>
        <begin position="32"/>
        <end position="147"/>
    </location>
</feature>
<evidence type="ECO:0000256" key="3">
    <source>
        <dbReference type="SAM" id="MobiDB-lite"/>
    </source>
</evidence>